<dbReference type="EMBL" id="LUCM01006299">
    <property type="protein sequence ID" value="KAA0191493.1"/>
    <property type="molecule type" value="Genomic_DNA"/>
</dbReference>
<evidence type="ECO:0000256" key="1">
    <source>
        <dbReference type="ARBA" id="ARBA00004141"/>
    </source>
</evidence>
<gene>
    <name evidence="7" type="ORF">FBUS_00170</name>
</gene>
<dbReference type="Proteomes" id="UP000728185">
    <property type="component" value="Unassembled WGS sequence"/>
</dbReference>
<protein>
    <submittedName>
        <fullName evidence="7">Rhomboid domain-containing protein 1</fullName>
    </submittedName>
</protein>
<keyword evidence="6" id="KW-0472">Membrane</keyword>
<comment type="caution">
    <text evidence="7">The sequence shown here is derived from an EMBL/GenBank/DDBJ whole genome shotgun (WGS) entry which is preliminary data.</text>
</comment>
<dbReference type="PANTHER" id="PTHR43066:SF1">
    <property type="entry name" value="RHOMBOID PROTEIN 2"/>
    <property type="match status" value="1"/>
</dbReference>
<keyword evidence="3" id="KW-0378">Hydrolase</keyword>
<dbReference type="GO" id="GO:0004252">
    <property type="term" value="F:serine-type endopeptidase activity"/>
    <property type="evidence" value="ECO:0007669"/>
    <property type="project" value="TreeGrafter"/>
</dbReference>
<evidence type="ECO:0000313" key="7">
    <source>
        <dbReference type="EMBL" id="KAA0191493.1"/>
    </source>
</evidence>
<evidence type="ECO:0000256" key="6">
    <source>
        <dbReference type="ARBA" id="ARBA00023136"/>
    </source>
</evidence>
<dbReference type="OrthoDB" id="668654at2759"/>
<keyword evidence="5" id="KW-1133">Transmembrane helix</keyword>
<comment type="subcellular location">
    <subcellularLocation>
        <location evidence="1">Membrane</location>
        <topology evidence="1">Multi-pass membrane protein</topology>
    </subcellularLocation>
</comment>
<feature type="non-terminal residue" evidence="7">
    <location>
        <position position="1"/>
    </location>
</feature>
<name>A0A8E0RUX1_9TREM</name>
<dbReference type="GO" id="GO:0016020">
    <property type="term" value="C:membrane"/>
    <property type="evidence" value="ECO:0007669"/>
    <property type="project" value="UniProtKB-SubCell"/>
</dbReference>
<accession>A0A8E0RUX1</accession>
<keyword evidence="8" id="KW-1185">Reference proteome</keyword>
<dbReference type="GO" id="GO:0006890">
    <property type="term" value="P:retrograde vesicle-mediated transport, Golgi to endoplasmic reticulum"/>
    <property type="evidence" value="ECO:0007669"/>
    <property type="project" value="InterPro"/>
</dbReference>
<dbReference type="Pfam" id="PF08551">
    <property type="entry name" value="DUF1751"/>
    <property type="match status" value="1"/>
</dbReference>
<dbReference type="Gene3D" id="1.20.1540.10">
    <property type="entry name" value="Rhomboid-like"/>
    <property type="match status" value="1"/>
</dbReference>
<comment type="similarity">
    <text evidence="2">Belongs to the peptidase S54 family.</text>
</comment>
<dbReference type="PANTHER" id="PTHR43066">
    <property type="entry name" value="RHOMBOID-RELATED PROTEIN"/>
    <property type="match status" value="1"/>
</dbReference>
<keyword evidence="4" id="KW-0812">Transmembrane</keyword>
<keyword evidence="3" id="KW-0645">Protease</keyword>
<dbReference type="InterPro" id="IPR035952">
    <property type="entry name" value="Rhomboid-like_sf"/>
</dbReference>
<proteinExistence type="inferred from homology"/>
<organism evidence="7 8">
    <name type="scientific">Fasciolopsis buskii</name>
    <dbReference type="NCBI Taxonomy" id="27845"/>
    <lineage>
        <taxon>Eukaryota</taxon>
        <taxon>Metazoa</taxon>
        <taxon>Spiralia</taxon>
        <taxon>Lophotrochozoa</taxon>
        <taxon>Platyhelminthes</taxon>
        <taxon>Trematoda</taxon>
        <taxon>Digenea</taxon>
        <taxon>Plagiorchiida</taxon>
        <taxon>Echinostomata</taxon>
        <taxon>Echinostomatoidea</taxon>
        <taxon>Fasciolidae</taxon>
        <taxon>Fasciolopsis</taxon>
    </lineage>
</organism>
<reference evidence="7" key="1">
    <citation type="submission" date="2019-05" db="EMBL/GenBank/DDBJ databases">
        <title>Annotation for the trematode Fasciolopsis buski.</title>
        <authorList>
            <person name="Choi Y.-J."/>
        </authorList>
    </citation>
    <scope>NUCLEOTIDE SEQUENCE</scope>
    <source>
        <strain evidence="7">HT</strain>
        <tissue evidence="7">Whole worm</tissue>
    </source>
</reference>
<dbReference type="GO" id="GO:0006508">
    <property type="term" value="P:proteolysis"/>
    <property type="evidence" value="ECO:0007669"/>
    <property type="project" value="UniProtKB-KW"/>
</dbReference>
<dbReference type="SUPFAM" id="SSF144091">
    <property type="entry name" value="Rhomboid-like"/>
    <property type="match status" value="1"/>
</dbReference>
<dbReference type="InterPro" id="IPR013861">
    <property type="entry name" value="TMEM115/Pdh1/Rbl19"/>
</dbReference>
<evidence type="ECO:0000256" key="3">
    <source>
        <dbReference type="ARBA" id="ARBA00022670"/>
    </source>
</evidence>
<sequence length="260" mass="30001">ILRRIFQRLQRLNLTHKGISSFLLVVQFLRVPFMTLRQVPLCLFITTAFVMMEIFTVFEAPVKLCASLESIVKSRKLQNLVLSHFCHINEWHVYHNLTGFIRHTVWIERSIGWREMLKVMFVLLMRTQALHLILNHIFYLCTGDNSYLEDCYIGISVIKLTNTLDQQGLVFGLNVISNMSLSGYWEVPLGFNGAFYLSKSFMGWLDLFLIQFPLPTSSFVGHTAGILAGLSYQRTYLSKYGPVKFSDSSENESEDNSEYS</sequence>
<evidence type="ECO:0000313" key="8">
    <source>
        <dbReference type="Proteomes" id="UP000728185"/>
    </source>
</evidence>
<evidence type="ECO:0000256" key="4">
    <source>
        <dbReference type="ARBA" id="ARBA00022692"/>
    </source>
</evidence>
<dbReference type="AlphaFoldDB" id="A0A8E0RUX1"/>
<evidence type="ECO:0000256" key="5">
    <source>
        <dbReference type="ARBA" id="ARBA00022989"/>
    </source>
</evidence>
<evidence type="ECO:0000256" key="2">
    <source>
        <dbReference type="ARBA" id="ARBA00009045"/>
    </source>
</evidence>